<feature type="transmembrane region" description="Helical" evidence="1">
    <location>
        <begin position="237"/>
        <end position="266"/>
    </location>
</feature>
<dbReference type="EMBL" id="AAYI02000004">
    <property type="protein sequence ID" value="EDN79968.1"/>
    <property type="molecule type" value="Genomic_DNA"/>
</dbReference>
<feature type="domain" description="YdbS-like PH" evidence="2">
    <location>
        <begin position="406"/>
        <end position="465"/>
    </location>
</feature>
<keyword evidence="1" id="KW-0472">Membrane</keyword>
<evidence type="ECO:0000256" key="1">
    <source>
        <dbReference type="SAM" id="Phobius"/>
    </source>
</evidence>
<dbReference type="InterPro" id="IPR005182">
    <property type="entry name" value="YdbS-like_PH"/>
</dbReference>
<dbReference type="AlphaFoldDB" id="A7B9U4"/>
<feature type="domain" description="YdbS-like PH" evidence="2">
    <location>
        <begin position="86"/>
        <end position="164"/>
    </location>
</feature>
<keyword evidence="1" id="KW-1133">Transmembrane helix</keyword>
<evidence type="ECO:0000259" key="2">
    <source>
        <dbReference type="Pfam" id="PF03703"/>
    </source>
</evidence>
<comment type="caution">
    <text evidence="3">The sequence shown here is derived from an EMBL/GenBank/DDBJ whole genome shotgun (WGS) entry which is preliminary data.</text>
</comment>
<dbReference type="PIRSF" id="PIRSF026631">
    <property type="entry name" value="UCP026631"/>
    <property type="match status" value="1"/>
</dbReference>
<dbReference type="HOGENOM" id="CLU_024617_4_2_11"/>
<gene>
    <name evidence="3" type="ORF">ACTODO_00399</name>
</gene>
<dbReference type="eggNOG" id="COG3428">
    <property type="taxonomic scope" value="Bacteria"/>
</dbReference>
<accession>A7B9U4</accession>
<evidence type="ECO:0000313" key="4">
    <source>
        <dbReference type="Proteomes" id="UP000003553"/>
    </source>
</evidence>
<evidence type="ECO:0000313" key="3">
    <source>
        <dbReference type="EMBL" id="EDN79968.1"/>
    </source>
</evidence>
<feature type="transmembrane region" description="Helical" evidence="1">
    <location>
        <begin position="63"/>
        <end position="86"/>
    </location>
</feature>
<organism evidence="3 4">
    <name type="scientific">Schaalia dentiphila ATCC 17982</name>
    <dbReference type="NCBI Taxonomy" id="411466"/>
    <lineage>
        <taxon>Bacteria</taxon>
        <taxon>Bacillati</taxon>
        <taxon>Actinomycetota</taxon>
        <taxon>Actinomycetes</taxon>
        <taxon>Actinomycetales</taxon>
        <taxon>Actinomycetaceae</taxon>
        <taxon>Schaalia</taxon>
        <taxon>Schaalia dentiphila</taxon>
    </lineage>
</organism>
<feature type="domain" description="YdbS-like PH" evidence="2">
    <location>
        <begin position="276"/>
        <end position="335"/>
    </location>
</feature>
<protein>
    <recommendedName>
        <fullName evidence="2">YdbS-like PH domain-containing protein</fullName>
    </recommendedName>
</protein>
<dbReference type="Proteomes" id="UP000003553">
    <property type="component" value="Unassembled WGS sequence"/>
</dbReference>
<reference evidence="3" key="2">
    <citation type="submission" date="2015-05" db="EMBL/GenBank/DDBJ databases">
        <title>Draft genome sequence of Actinomyces odontolyticus (ATCC 17982).</title>
        <authorList>
            <person name="Sudarsanam P."/>
            <person name="Ley R."/>
            <person name="Guruge J."/>
            <person name="Turnbaugh P.J."/>
            <person name="Mahowald M."/>
            <person name="Liep D."/>
            <person name="Gordon J."/>
        </authorList>
    </citation>
    <scope>NUCLEOTIDE SEQUENCE</scope>
    <source>
        <strain evidence="3">ATCC 17982</strain>
    </source>
</reference>
<dbReference type="PANTHER" id="PTHR34473:SF2">
    <property type="entry name" value="UPF0699 TRANSMEMBRANE PROTEIN YDBT"/>
    <property type="match status" value="1"/>
</dbReference>
<dbReference type="InterPro" id="IPR014529">
    <property type="entry name" value="UCP026631"/>
</dbReference>
<dbReference type="RefSeq" id="WP_003790731.1">
    <property type="nucleotide sequence ID" value="NZ_DS264586.1"/>
</dbReference>
<keyword evidence="4" id="KW-1185">Reference proteome</keyword>
<name>A7B9U4_9ACTO</name>
<dbReference type="Pfam" id="PF03703">
    <property type="entry name" value="bPH_2"/>
    <property type="match status" value="3"/>
</dbReference>
<sequence length="519" mass="56224">MSADLSSDGIAPEDWQPLHPLTYVPRVVGSVTGIVGAVSLSNASAIGRMLNGETPQWFETTGIFLGLLMIAGIVLAIAGAYCYLAWTKTRYAVSNTAIWYRAGILKRTQRHARLTRIQTINVSYSLVGRLLRLGYLDIEVAGGTDSSIKLGLLPAQCLEELRALLLALASGAIDEVVDPADVTGASARVATAKTPLEAPERPVFTVGFVKLLASMLATIDNAIALFFGIFLLGLNGFLVGVVGVTSIMSFLGILAGAFSLLVGVWARFDREFGFTAAIAADGVRIDRGLTARRHVTIPPGRIHAIEVSQPLIWRLFGWYRVEITQAGNAAHTTDEKNKGMQVDVASDVLLPVGSRVEAIQAIAMAIPDLGVEDPDSFLESLRAGTGEDRWMTPIPHSARILDPLVYKRRAFGLTDAVFAIRDGFFNLRFSIIPLTRIQSVSLHQGPIQRWRRVASVRAALVPGPVASMAEHVEVGRSLELWAQLSQASKVRREAEAPERWLSRVTEIVEATSQRAEGDK</sequence>
<feature type="transmembrane region" description="Helical" evidence="1">
    <location>
        <begin position="211"/>
        <end position="231"/>
    </location>
</feature>
<proteinExistence type="predicted"/>
<keyword evidence="1" id="KW-0812">Transmembrane</keyword>
<reference evidence="3" key="1">
    <citation type="submission" date="2007-04" db="EMBL/GenBank/DDBJ databases">
        <authorList>
            <person name="Fulton L."/>
            <person name="Clifton S."/>
            <person name="Fulton B."/>
            <person name="Xu J."/>
            <person name="Minx P."/>
            <person name="Pepin K.H."/>
            <person name="Johnson M."/>
            <person name="Thiruvilangam P."/>
            <person name="Bhonagiri V."/>
            <person name="Nash W.E."/>
            <person name="Mardis E.R."/>
            <person name="Wilson R.K."/>
        </authorList>
    </citation>
    <scope>NUCLEOTIDE SEQUENCE [LARGE SCALE GENOMIC DNA]</scope>
    <source>
        <strain evidence="3">ATCC 17982</strain>
    </source>
</reference>
<dbReference type="PANTHER" id="PTHR34473">
    <property type="entry name" value="UPF0699 TRANSMEMBRANE PROTEIN YDBS"/>
    <property type="match status" value="1"/>
</dbReference>